<proteinExistence type="predicted"/>
<keyword evidence="2" id="KW-1185">Reference proteome</keyword>
<reference evidence="1" key="1">
    <citation type="submission" date="2023-10" db="EMBL/GenBank/DDBJ databases">
        <authorList>
            <person name="Domelevo Entfellner J.-B."/>
        </authorList>
    </citation>
    <scope>NUCLEOTIDE SEQUENCE</scope>
</reference>
<dbReference type="EMBL" id="OY731408">
    <property type="protein sequence ID" value="CAJ1978731.1"/>
    <property type="molecule type" value="Genomic_DNA"/>
</dbReference>
<evidence type="ECO:0000313" key="2">
    <source>
        <dbReference type="Proteomes" id="UP001189624"/>
    </source>
</evidence>
<feature type="non-terminal residue" evidence="1">
    <location>
        <position position="1"/>
    </location>
</feature>
<dbReference type="Gramene" id="rna-AYBTSS11_LOCUS30931">
    <property type="protein sequence ID" value="CAJ1978731.1"/>
    <property type="gene ID" value="gene-AYBTSS11_LOCUS30931"/>
</dbReference>
<name>A0AA86W567_9FABA</name>
<protein>
    <submittedName>
        <fullName evidence="1">Uncharacterized protein</fullName>
    </submittedName>
</protein>
<dbReference type="AlphaFoldDB" id="A0AA86W567"/>
<accession>A0AA86W567</accession>
<evidence type="ECO:0000313" key="1">
    <source>
        <dbReference type="EMBL" id="CAJ1978731.1"/>
    </source>
</evidence>
<sequence length="60" mass="6942">IFNVSKGTSLVWSRIRNGRALSVLDNVDHVGQLKMFTGNKENLLREKLGWRKHNHHTFQG</sequence>
<gene>
    <name evidence="1" type="ORF">AYBTSS11_LOCUS30931</name>
</gene>
<dbReference type="Proteomes" id="UP001189624">
    <property type="component" value="Chromosome 11"/>
</dbReference>
<organism evidence="1 2">
    <name type="scientific">Sphenostylis stenocarpa</name>
    <dbReference type="NCBI Taxonomy" id="92480"/>
    <lineage>
        <taxon>Eukaryota</taxon>
        <taxon>Viridiplantae</taxon>
        <taxon>Streptophyta</taxon>
        <taxon>Embryophyta</taxon>
        <taxon>Tracheophyta</taxon>
        <taxon>Spermatophyta</taxon>
        <taxon>Magnoliopsida</taxon>
        <taxon>eudicotyledons</taxon>
        <taxon>Gunneridae</taxon>
        <taxon>Pentapetalae</taxon>
        <taxon>rosids</taxon>
        <taxon>fabids</taxon>
        <taxon>Fabales</taxon>
        <taxon>Fabaceae</taxon>
        <taxon>Papilionoideae</taxon>
        <taxon>50 kb inversion clade</taxon>
        <taxon>NPAAA clade</taxon>
        <taxon>indigoferoid/millettioid clade</taxon>
        <taxon>Phaseoleae</taxon>
        <taxon>Sphenostylis</taxon>
    </lineage>
</organism>